<evidence type="ECO:0000256" key="1">
    <source>
        <dbReference type="SAM" id="MobiDB-lite"/>
    </source>
</evidence>
<gene>
    <name evidence="3" type="ORF">ERS852407_03243</name>
</gene>
<evidence type="ECO:0000256" key="2">
    <source>
        <dbReference type="SAM" id="SignalP"/>
    </source>
</evidence>
<keyword evidence="2" id="KW-0732">Signal</keyword>
<dbReference type="InterPro" id="IPR050490">
    <property type="entry name" value="Bact_solute-bd_prot1"/>
</dbReference>
<sequence>MRKGIYKAAALILAGTMCAGLTACSGKTQETKVQETAVQDTKEAQTGETGKEQASEAGKESAAPKKKVSLVLATNWGEGDSKYNYFYPKFQEFQEANSDTMDITLETYSTEDYKTKIKTQTASGDLPDVFTYWGGAMMTDMVEAGLLLDVEEYFNASDQVKRDGFEPTSFGYYTASDGKTYGIPIESTRGIFLANKQLFEENGLEIPKTYEELLKTAKAFNEKGIIPIAIGSNGGTPSEFFFSELYGQYDGAAKELEELAATRTFNTENALKVANNIKDMIDQKMFPADTVANGGWAASLQLYTDRKAAMTYTYPWMFESIPEEIQEASEIVPLPMLPDSDIDPAGIMTGFTVYGFEINKASFEDAAKHDAMVKLCDFLASDELSAELTKSGMIPAKNIEIDMDSQKLIFKKMMEYAQDKKLISVHYTTMPDQDAVNMMDSSLDEFFINALTPQELIDKVQAVLDKNNK</sequence>
<dbReference type="InterPro" id="IPR006059">
    <property type="entry name" value="SBP"/>
</dbReference>
<dbReference type="PANTHER" id="PTHR43649:SF12">
    <property type="entry name" value="DIACETYLCHITOBIOSE BINDING PROTEIN DASA"/>
    <property type="match status" value="1"/>
</dbReference>
<name>A0A174G635_9FIRM</name>
<proteinExistence type="predicted"/>
<feature type="signal peptide" evidence="2">
    <location>
        <begin position="1"/>
        <end position="19"/>
    </location>
</feature>
<dbReference type="Proteomes" id="UP000095651">
    <property type="component" value="Unassembled WGS sequence"/>
</dbReference>
<reference evidence="3 4" key="1">
    <citation type="submission" date="2015-09" db="EMBL/GenBank/DDBJ databases">
        <authorList>
            <consortium name="Pathogen Informatics"/>
        </authorList>
    </citation>
    <scope>NUCLEOTIDE SEQUENCE [LARGE SCALE GENOMIC DNA]</scope>
    <source>
        <strain evidence="3 4">2789STDY5608850</strain>
    </source>
</reference>
<dbReference type="AlphaFoldDB" id="A0A174G635"/>
<dbReference type="Pfam" id="PF01547">
    <property type="entry name" value="SBP_bac_1"/>
    <property type="match status" value="1"/>
</dbReference>
<dbReference type="RefSeq" id="WP_055656730.1">
    <property type="nucleotide sequence ID" value="NZ_CABIXC010000008.1"/>
</dbReference>
<organism evidence="3 4">
    <name type="scientific">Hungatella hathewayi</name>
    <dbReference type="NCBI Taxonomy" id="154046"/>
    <lineage>
        <taxon>Bacteria</taxon>
        <taxon>Bacillati</taxon>
        <taxon>Bacillota</taxon>
        <taxon>Clostridia</taxon>
        <taxon>Lachnospirales</taxon>
        <taxon>Lachnospiraceae</taxon>
        <taxon>Hungatella</taxon>
    </lineage>
</organism>
<dbReference type="SUPFAM" id="SSF53850">
    <property type="entry name" value="Periplasmic binding protein-like II"/>
    <property type="match status" value="1"/>
</dbReference>
<protein>
    <submittedName>
        <fullName evidence="3">Sugar ABC transporter periplasmic protein</fullName>
    </submittedName>
</protein>
<dbReference type="PROSITE" id="PS51257">
    <property type="entry name" value="PROKAR_LIPOPROTEIN"/>
    <property type="match status" value="1"/>
</dbReference>
<feature type="compositionally biased region" description="Basic and acidic residues" evidence="1">
    <location>
        <begin position="40"/>
        <end position="61"/>
    </location>
</feature>
<evidence type="ECO:0000313" key="4">
    <source>
        <dbReference type="Proteomes" id="UP000095651"/>
    </source>
</evidence>
<accession>A0A174G635</accession>
<evidence type="ECO:0000313" key="3">
    <source>
        <dbReference type="EMBL" id="CUO57441.1"/>
    </source>
</evidence>
<dbReference type="Gene3D" id="3.40.190.10">
    <property type="entry name" value="Periplasmic binding protein-like II"/>
    <property type="match status" value="2"/>
</dbReference>
<feature type="chain" id="PRO_5038551499" evidence="2">
    <location>
        <begin position="20"/>
        <end position="469"/>
    </location>
</feature>
<dbReference type="EMBL" id="CYZE01000008">
    <property type="protein sequence ID" value="CUO57441.1"/>
    <property type="molecule type" value="Genomic_DNA"/>
</dbReference>
<dbReference type="PANTHER" id="PTHR43649">
    <property type="entry name" value="ARABINOSE-BINDING PROTEIN-RELATED"/>
    <property type="match status" value="1"/>
</dbReference>
<feature type="region of interest" description="Disordered" evidence="1">
    <location>
        <begin position="35"/>
        <end position="61"/>
    </location>
</feature>